<keyword evidence="4" id="KW-1185">Reference proteome</keyword>
<dbReference type="eggNOG" id="ENOG5032VPP">
    <property type="taxonomic scope" value="Bacteria"/>
</dbReference>
<accession>A0A1T3F1U5</accession>
<sequence length="170" mass="20039">MRTLKVFINSFRQLTFKKFIRLLKLSLSNPIFSVLSFIATVRAYTIAKKYYPRTNSTDGKGNAFRHALWCCLILMYCCKVSSPRKCLQWCKKVTDFHEEIFPNEPLQTKMDLHNNSVGIQFFESLLPGIHRQFFETSFFIKELIEKTDQAVFVTNMEEEIPAEQLMYIQK</sequence>
<feature type="domain" description="DUF6973" evidence="2">
    <location>
        <begin position="24"/>
        <end position="150"/>
    </location>
</feature>
<dbReference type="InterPro" id="IPR054246">
    <property type="entry name" value="DUF6973"/>
</dbReference>
<dbReference type="AlphaFoldDB" id="A0A1T3F1U5"/>
<feature type="transmembrane region" description="Helical" evidence="1">
    <location>
        <begin position="21"/>
        <end position="44"/>
    </location>
</feature>
<proteinExistence type="predicted"/>
<evidence type="ECO:0000313" key="4">
    <source>
        <dbReference type="Proteomes" id="UP000188947"/>
    </source>
</evidence>
<dbReference type="OrthoDB" id="1496068at2"/>
<dbReference type="EMBL" id="MPOG01000019">
    <property type="protein sequence ID" value="OOH93146.1"/>
    <property type="molecule type" value="Genomic_DNA"/>
</dbReference>
<name>A0A1T3F1U5_ELIME</name>
<reference evidence="3 4" key="1">
    <citation type="submission" date="2016-11" db="EMBL/GenBank/DDBJ databases">
        <title>Genome sequence and comparative genomic analysis of clinical strain Elizabethkingia meningoseptica 61421 PRCM.</title>
        <authorList>
            <person name="Wang M."/>
            <person name="Hu S."/>
            <person name="Cao L."/>
            <person name="Jiang T."/>
            <person name="Zhou Y."/>
            <person name="Ming D."/>
        </authorList>
    </citation>
    <scope>NUCLEOTIDE SEQUENCE [LARGE SCALE GENOMIC DNA]</scope>
    <source>
        <strain evidence="3 4">61421 PRCM</strain>
    </source>
</reference>
<organism evidence="3 4">
    <name type="scientific">Elizabethkingia meningoseptica</name>
    <name type="common">Chryseobacterium meningosepticum</name>
    <dbReference type="NCBI Taxonomy" id="238"/>
    <lineage>
        <taxon>Bacteria</taxon>
        <taxon>Pseudomonadati</taxon>
        <taxon>Bacteroidota</taxon>
        <taxon>Flavobacteriia</taxon>
        <taxon>Flavobacteriales</taxon>
        <taxon>Weeksellaceae</taxon>
        <taxon>Elizabethkingia</taxon>
    </lineage>
</organism>
<dbReference type="Proteomes" id="UP000188947">
    <property type="component" value="Unassembled WGS sequence"/>
</dbReference>
<dbReference type="RefSeq" id="WP_070905132.1">
    <property type="nucleotide sequence ID" value="NZ_CP016378.1"/>
</dbReference>
<evidence type="ECO:0000259" key="2">
    <source>
        <dbReference type="Pfam" id="PF22322"/>
    </source>
</evidence>
<evidence type="ECO:0000256" key="1">
    <source>
        <dbReference type="SAM" id="Phobius"/>
    </source>
</evidence>
<dbReference type="Pfam" id="PF22322">
    <property type="entry name" value="DUF6973"/>
    <property type="match status" value="1"/>
</dbReference>
<keyword evidence="1" id="KW-0472">Membrane</keyword>
<dbReference type="STRING" id="238.BBD35_05780"/>
<keyword evidence="1" id="KW-1133">Transmembrane helix</keyword>
<protein>
    <recommendedName>
        <fullName evidence="2">DUF6973 domain-containing protein</fullName>
    </recommendedName>
</protein>
<gene>
    <name evidence="3" type="ORF">BMF97_16855</name>
</gene>
<comment type="caution">
    <text evidence="3">The sequence shown here is derived from an EMBL/GenBank/DDBJ whole genome shotgun (WGS) entry which is preliminary data.</text>
</comment>
<evidence type="ECO:0000313" key="3">
    <source>
        <dbReference type="EMBL" id="OOH93146.1"/>
    </source>
</evidence>
<keyword evidence="1" id="KW-0812">Transmembrane</keyword>